<dbReference type="InterPro" id="IPR036397">
    <property type="entry name" value="RNaseH_sf"/>
</dbReference>
<dbReference type="InterPro" id="IPR012337">
    <property type="entry name" value="RNaseH-like_sf"/>
</dbReference>
<dbReference type="Gene3D" id="1.10.340.70">
    <property type="match status" value="1"/>
</dbReference>
<protein>
    <recommendedName>
        <fullName evidence="9">CCHC-type domain-containing protein</fullName>
    </recommendedName>
</protein>
<dbReference type="InterPro" id="IPR041588">
    <property type="entry name" value="Integrase_H2C2"/>
</dbReference>
<dbReference type="GO" id="GO:0009055">
    <property type="term" value="F:electron transfer activity"/>
    <property type="evidence" value="ECO:0007669"/>
    <property type="project" value="InterPro"/>
</dbReference>
<keyword evidence="3" id="KW-0238">DNA-binding</keyword>
<dbReference type="InterPro" id="IPR003245">
    <property type="entry name" value="Phytocyanin_dom"/>
</dbReference>
<keyword evidence="2" id="KW-0378">Hydrolase</keyword>
<feature type="domain" description="Phytocyanin" evidence="7">
    <location>
        <begin position="799"/>
        <end position="867"/>
    </location>
</feature>
<dbReference type="SUPFAM" id="SSF56672">
    <property type="entry name" value="DNA/RNA polymerases"/>
    <property type="match status" value="1"/>
</dbReference>
<evidence type="ECO:0000256" key="3">
    <source>
        <dbReference type="ARBA" id="ARBA00023125"/>
    </source>
</evidence>
<dbReference type="SUPFAM" id="SSF49503">
    <property type="entry name" value="Cupredoxins"/>
    <property type="match status" value="1"/>
</dbReference>
<dbReference type="InterPro" id="IPR008972">
    <property type="entry name" value="Cupredoxin"/>
</dbReference>
<reference evidence="8" key="1">
    <citation type="submission" date="2018-02" db="EMBL/GenBank/DDBJ databases">
        <authorList>
            <person name="Cohen D.B."/>
            <person name="Kent A.D."/>
        </authorList>
    </citation>
    <scope>NUCLEOTIDE SEQUENCE</scope>
</reference>
<dbReference type="PROSITE" id="PS50994">
    <property type="entry name" value="INTEGRASE"/>
    <property type="match status" value="1"/>
</dbReference>
<dbReference type="Gene3D" id="4.10.60.10">
    <property type="entry name" value="Zinc finger, CCHC-type"/>
    <property type="match status" value="1"/>
</dbReference>
<dbReference type="Pfam" id="PF02298">
    <property type="entry name" value="Cu_bind_like"/>
    <property type="match status" value="1"/>
</dbReference>
<evidence type="ECO:0000313" key="8">
    <source>
        <dbReference type="EMBL" id="SPD17768.1"/>
    </source>
</evidence>
<dbReference type="Pfam" id="PF17921">
    <property type="entry name" value="Integrase_H2C2"/>
    <property type="match status" value="1"/>
</dbReference>
<accession>A0A2N9I057</accession>
<keyword evidence="2" id="KW-0064">Aspartyl protease</keyword>
<feature type="domain" description="Integrase catalytic" evidence="6">
    <location>
        <begin position="590"/>
        <end position="774"/>
    </location>
</feature>
<dbReference type="Gene3D" id="3.30.420.10">
    <property type="entry name" value="Ribonuclease H-like superfamily/Ribonuclease H"/>
    <property type="match status" value="1"/>
</dbReference>
<dbReference type="Pfam" id="PF03732">
    <property type="entry name" value="Retrotrans_gag"/>
    <property type="match status" value="1"/>
</dbReference>
<dbReference type="InterPro" id="IPR001584">
    <property type="entry name" value="Integrase_cat-core"/>
</dbReference>
<dbReference type="FunFam" id="3.30.70.270:FF:000020">
    <property type="entry name" value="Transposon Tf2-6 polyprotein-like Protein"/>
    <property type="match status" value="1"/>
</dbReference>
<evidence type="ECO:0000256" key="2">
    <source>
        <dbReference type="ARBA" id="ARBA00022750"/>
    </source>
</evidence>
<dbReference type="PROSITE" id="PS50158">
    <property type="entry name" value="ZF_CCHC"/>
    <property type="match status" value="1"/>
</dbReference>
<feature type="domain" description="CCHC-type" evidence="5">
    <location>
        <begin position="159"/>
        <end position="176"/>
    </location>
</feature>
<dbReference type="SMART" id="SM00343">
    <property type="entry name" value="ZnF_C2HC"/>
    <property type="match status" value="1"/>
</dbReference>
<dbReference type="InterPro" id="IPR036875">
    <property type="entry name" value="Znf_CCHC_sf"/>
</dbReference>
<keyword evidence="1" id="KW-0645">Protease</keyword>
<keyword evidence="4" id="KW-0479">Metal-binding</keyword>
<dbReference type="InterPro" id="IPR043502">
    <property type="entry name" value="DNA/RNA_pol_sf"/>
</dbReference>
<dbReference type="InterPro" id="IPR001878">
    <property type="entry name" value="Znf_CCHC"/>
</dbReference>
<keyword evidence="4" id="KW-0863">Zinc-finger</keyword>
<evidence type="ECO:0008006" key="9">
    <source>
        <dbReference type="Google" id="ProtNLM"/>
    </source>
</evidence>
<dbReference type="EMBL" id="OIVN01004502">
    <property type="protein sequence ID" value="SPD17768.1"/>
    <property type="molecule type" value="Genomic_DNA"/>
</dbReference>
<evidence type="ECO:0000256" key="4">
    <source>
        <dbReference type="PROSITE-ProRule" id="PRU00047"/>
    </source>
</evidence>
<dbReference type="AlphaFoldDB" id="A0A2N9I057"/>
<dbReference type="GO" id="GO:0008270">
    <property type="term" value="F:zinc ion binding"/>
    <property type="evidence" value="ECO:0007669"/>
    <property type="project" value="UniProtKB-KW"/>
</dbReference>
<dbReference type="GO" id="GO:0004190">
    <property type="term" value="F:aspartic-type endopeptidase activity"/>
    <property type="evidence" value="ECO:0007669"/>
    <property type="project" value="UniProtKB-KW"/>
</dbReference>
<dbReference type="PANTHER" id="PTHR35046:SF26">
    <property type="entry name" value="RNA-DIRECTED DNA POLYMERASE"/>
    <property type="match status" value="1"/>
</dbReference>
<dbReference type="Gene3D" id="3.30.70.270">
    <property type="match status" value="1"/>
</dbReference>
<dbReference type="FunFam" id="1.10.340.70:FF:000001">
    <property type="entry name" value="Retrovirus-related Pol polyprotein from transposon gypsy-like Protein"/>
    <property type="match status" value="1"/>
</dbReference>
<evidence type="ECO:0000259" key="6">
    <source>
        <dbReference type="PROSITE" id="PS50994"/>
    </source>
</evidence>
<name>A0A2N9I057_FAGSY</name>
<dbReference type="PANTHER" id="PTHR35046">
    <property type="entry name" value="ZINC KNUCKLE (CCHC-TYPE) FAMILY PROTEIN"/>
    <property type="match status" value="1"/>
</dbReference>
<dbReference type="PROSITE" id="PS51485">
    <property type="entry name" value="PHYTOCYANIN"/>
    <property type="match status" value="1"/>
</dbReference>
<dbReference type="GO" id="GO:0015074">
    <property type="term" value="P:DNA integration"/>
    <property type="evidence" value="ECO:0007669"/>
    <property type="project" value="InterPro"/>
</dbReference>
<dbReference type="Pfam" id="PF17919">
    <property type="entry name" value="RT_RNaseH_2"/>
    <property type="match status" value="1"/>
</dbReference>
<sequence>MKVDIPDFEGNMRPDDFIDWLTTVERIFDFKDVPENRKVKVVAIKLRKHASIWWEHLKRQREREGRERITTWAKMKRELKRKYLPEHYKQDAFMKFHNFKQREVSVEEYIAEFDHLMIRCDFVDGSTSKTTTIPKTAAAKPKNEATSGSNRPITSNTNRRCFKCQGFGHIASDCPNHKMVSLVEEDMEMEDEDDFSPETNEHVVKEEEITYVNREEAIVVQRSLKVTYVEDECCENVVTAIMVEKVKFKTEDHLEPYKLQWLHKGNEVSGVEKALMENCEGFAIVVREEKEPTEIPPSLIPFLKEFSDVILEEIPHGLPPMKDMQHCINLVPRSMLPNKPAYRLNPNLMFLGYVVSAEGIKMDPSKIEAIISWPVPKSLHDIRSFHGPTSFYRRFIRSFSSIIAPITECLKGGKFQWNEEAQKSFELIKKKVTEAPVLILPDFSKLFEVDCDVSGVGIGVVLSQRSIMEVQVLGFEVLKELYKNDLDFGNVWENCSKGSFNHFLVQEGFLFKNNRLCIPQCSLRRAIIQEVHGGGLAGHFGRDKTLAFVQENFFWPKLAHDVECFVKSCRICQIAKSHSKNTGLYTPLPVPKAPWEDISLDFVLGLPRIQRNKDSIMVVVDRFSKMAHFVPCNKTADASHIADLYFREIVKLHGVPKTIISDRDSKVISHFWRTLWRKLGTTLQFSSSYHPQIDGQTKVVNRSLGNLLRSFMGKNIRQSPLPVTKHFSGDAEERAKEIKKLHEQIRGSILKKNEKYSKQANKHRKPTAFKEDLSPYCEDQEDQVDLGASLHQPGETDTVFEYDPKVDSVLRVTKEDYETCNKAKPIEKYNEGMTKFKLNQSGPFYFIGGSKGKCSESGQKLIVIVLSNGEHPGTHTKHSSAIAIPAPAPTPDVAFQGNYAHGLRCGLMSILMGVGTLVGMVLL</sequence>
<dbReference type="SUPFAM" id="SSF53098">
    <property type="entry name" value="Ribonuclease H-like"/>
    <property type="match status" value="1"/>
</dbReference>
<dbReference type="InterPro" id="IPR041577">
    <property type="entry name" value="RT_RNaseH_2"/>
</dbReference>
<dbReference type="InterPro" id="IPR043128">
    <property type="entry name" value="Rev_trsase/Diguanyl_cyclase"/>
</dbReference>
<dbReference type="GO" id="GO:0003677">
    <property type="term" value="F:DNA binding"/>
    <property type="evidence" value="ECO:0007669"/>
    <property type="project" value="UniProtKB-KW"/>
</dbReference>
<dbReference type="Gene3D" id="2.60.40.420">
    <property type="entry name" value="Cupredoxins - blue copper proteins"/>
    <property type="match status" value="1"/>
</dbReference>
<dbReference type="GO" id="GO:0006508">
    <property type="term" value="P:proteolysis"/>
    <property type="evidence" value="ECO:0007669"/>
    <property type="project" value="UniProtKB-KW"/>
</dbReference>
<dbReference type="InterPro" id="IPR005162">
    <property type="entry name" value="Retrotrans_gag_dom"/>
</dbReference>
<organism evidence="8">
    <name type="scientific">Fagus sylvatica</name>
    <name type="common">Beechnut</name>
    <dbReference type="NCBI Taxonomy" id="28930"/>
    <lineage>
        <taxon>Eukaryota</taxon>
        <taxon>Viridiplantae</taxon>
        <taxon>Streptophyta</taxon>
        <taxon>Embryophyta</taxon>
        <taxon>Tracheophyta</taxon>
        <taxon>Spermatophyta</taxon>
        <taxon>Magnoliopsida</taxon>
        <taxon>eudicotyledons</taxon>
        <taxon>Gunneridae</taxon>
        <taxon>Pentapetalae</taxon>
        <taxon>rosids</taxon>
        <taxon>fabids</taxon>
        <taxon>Fagales</taxon>
        <taxon>Fagaceae</taxon>
        <taxon>Fagus</taxon>
    </lineage>
</organism>
<proteinExistence type="predicted"/>
<evidence type="ECO:0000256" key="1">
    <source>
        <dbReference type="ARBA" id="ARBA00022670"/>
    </source>
</evidence>
<gene>
    <name evidence="8" type="ORF">FSB_LOCUS45650</name>
</gene>
<dbReference type="SUPFAM" id="SSF57756">
    <property type="entry name" value="Retrovirus zinc finger-like domains"/>
    <property type="match status" value="1"/>
</dbReference>
<evidence type="ECO:0000259" key="5">
    <source>
        <dbReference type="PROSITE" id="PS50158"/>
    </source>
</evidence>
<keyword evidence="4" id="KW-0862">Zinc</keyword>
<evidence type="ECO:0000259" key="7">
    <source>
        <dbReference type="PROSITE" id="PS51485"/>
    </source>
</evidence>
<dbReference type="Pfam" id="PF00098">
    <property type="entry name" value="zf-CCHC"/>
    <property type="match status" value="1"/>
</dbReference>